<keyword evidence="3" id="KW-1185">Reference proteome</keyword>
<name>A0A975M4K3_9MICC</name>
<evidence type="ECO:0000256" key="1">
    <source>
        <dbReference type="SAM" id="Phobius"/>
    </source>
</evidence>
<accession>A0A975M4K3</accession>
<evidence type="ECO:0000313" key="3">
    <source>
        <dbReference type="Proteomes" id="UP000676885"/>
    </source>
</evidence>
<sequence>MQGTNPVIKAVATWLLALMLTIAAAVVVIYFVNAKAYGPQHQVSSYFSALKEGDGERALGLLAAKVPAGNPALLDGEALKASTAGLEILEIGEPSSAGQNRVDIEVRYSLGGEEAQSTYRLDRTGREWLFFDQWSFVPSTLPTVTVLSPSQRQAALNGVPVSLPQERTTFSAFYPSRPEVSYTSEFFAAPPSAAVLAGPLDTKELTLATEATEALTGAVDAELRTFLDGCASTQDRLAPPGCPFFHFTDNKVELPITWEITEYPVVSIRPVSGSWVLSPLTGKARVKTTQTDLFSGAKSPLEAETDFSFGAQLAVGTDGVSVTPLVD</sequence>
<proteinExistence type="predicted"/>
<keyword evidence="1" id="KW-1133">Transmembrane helix</keyword>
<protein>
    <recommendedName>
        <fullName evidence="4">DUF4878 domain-containing protein</fullName>
    </recommendedName>
</protein>
<dbReference type="AlphaFoldDB" id="A0A975M4K3"/>
<dbReference type="EMBL" id="CP076022">
    <property type="protein sequence ID" value="QWC09787.1"/>
    <property type="molecule type" value="Genomic_DNA"/>
</dbReference>
<evidence type="ECO:0000313" key="2">
    <source>
        <dbReference type="EMBL" id="QWC09787.1"/>
    </source>
</evidence>
<dbReference type="RefSeq" id="WP_210227568.1">
    <property type="nucleotide sequence ID" value="NZ_CP076022.1"/>
</dbReference>
<reference evidence="2 3" key="1">
    <citation type="submission" date="2021-05" db="EMBL/GenBank/DDBJ databases">
        <title>Novel species in genus Arthrobacter.</title>
        <authorList>
            <person name="Zhang G."/>
        </authorList>
    </citation>
    <scope>NUCLEOTIDE SEQUENCE [LARGE SCALE GENOMIC DNA]</scope>
    <source>
        <strain evidence="3">zg-ZUI227</strain>
    </source>
</reference>
<dbReference type="KEGG" id="ajg:KKR91_15195"/>
<dbReference type="Proteomes" id="UP000676885">
    <property type="component" value="Chromosome"/>
</dbReference>
<keyword evidence="1" id="KW-0472">Membrane</keyword>
<gene>
    <name evidence="2" type="ORF">KKR91_15195</name>
</gene>
<evidence type="ECO:0008006" key="4">
    <source>
        <dbReference type="Google" id="ProtNLM"/>
    </source>
</evidence>
<organism evidence="2 3">
    <name type="scientific">Arthrobacter jiangjiafuii</name>
    <dbReference type="NCBI Taxonomy" id="2817475"/>
    <lineage>
        <taxon>Bacteria</taxon>
        <taxon>Bacillati</taxon>
        <taxon>Actinomycetota</taxon>
        <taxon>Actinomycetes</taxon>
        <taxon>Micrococcales</taxon>
        <taxon>Micrococcaceae</taxon>
        <taxon>Arthrobacter</taxon>
    </lineage>
</organism>
<feature type="transmembrane region" description="Helical" evidence="1">
    <location>
        <begin position="12"/>
        <end position="32"/>
    </location>
</feature>
<keyword evidence="1" id="KW-0812">Transmembrane</keyword>